<evidence type="ECO:0000259" key="1">
    <source>
        <dbReference type="Pfam" id="PF21806"/>
    </source>
</evidence>
<dbReference type="AlphaFoldDB" id="A0A5N6BJJ3"/>
<proteinExistence type="predicted"/>
<sequence length="223" mass="25102">MANAGTVFDDVREAEARVLSADAYQAEFTEEFERAPEGAWKLERAQEFFEPDVASWRAMMAGDWDGSLALLEELREFLVGYYRTRPTARRVRIVETPLTPYLQWELHVLAVRAAAGEQPRVLHADAVRELEHPAPLPEIVVLGPALLYEVRYDEIGAHVGARRITDPALVGRCLAAIKELHGRGEDVRAYVEREVAPLPPPVISERTRDLLPGYSHHTGTFRP</sequence>
<dbReference type="RefSeq" id="WP_139579015.1">
    <property type="nucleotide sequence ID" value="NZ_VDMA02000021.1"/>
</dbReference>
<dbReference type="InterPro" id="IPR049244">
    <property type="entry name" value="DUF6879"/>
</dbReference>
<name>A0A5N6BJJ3_9ACTN</name>
<keyword evidence="3" id="KW-1185">Reference proteome</keyword>
<reference evidence="2 3" key="1">
    <citation type="submission" date="2019-10" db="EMBL/GenBank/DDBJ databases">
        <title>Nonomuraea sp. nov., isolated from Phyllanthus amarus.</title>
        <authorList>
            <person name="Klykleung N."/>
            <person name="Tanasupawat S."/>
        </authorList>
    </citation>
    <scope>NUCLEOTIDE SEQUENCE [LARGE SCALE GENOMIC DNA]</scope>
    <source>
        <strain evidence="2 3">CR1-09</strain>
    </source>
</reference>
<protein>
    <recommendedName>
        <fullName evidence="1">DUF6879 domain-containing protein</fullName>
    </recommendedName>
</protein>
<organism evidence="2 3">
    <name type="scientific">Microbispora catharanthi</name>
    <dbReference type="NCBI Taxonomy" id="1712871"/>
    <lineage>
        <taxon>Bacteria</taxon>
        <taxon>Bacillati</taxon>
        <taxon>Actinomycetota</taxon>
        <taxon>Actinomycetes</taxon>
        <taxon>Streptosporangiales</taxon>
        <taxon>Streptosporangiaceae</taxon>
        <taxon>Microbispora</taxon>
    </lineage>
</organism>
<dbReference type="Proteomes" id="UP000313066">
    <property type="component" value="Unassembled WGS sequence"/>
</dbReference>
<evidence type="ECO:0000313" key="3">
    <source>
        <dbReference type="Proteomes" id="UP000313066"/>
    </source>
</evidence>
<feature type="domain" description="DUF6879" evidence="1">
    <location>
        <begin position="26"/>
        <end position="191"/>
    </location>
</feature>
<gene>
    <name evidence="2" type="ORF">FH610_032315</name>
</gene>
<evidence type="ECO:0000313" key="2">
    <source>
        <dbReference type="EMBL" id="KAB8180585.1"/>
    </source>
</evidence>
<accession>A0A5N6BJJ3</accession>
<comment type="caution">
    <text evidence="2">The sequence shown here is derived from an EMBL/GenBank/DDBJ whole genome shotgun (WGS) entry which is preliminary data.</text>
</comment>
<dbReference type="Pfam" id="PF21806">
    <property type="entry name" value="DUF6879"/>
    <property type="match status" value="1"/>
</dbReference>
<dbReference type="EMBL" id="VDMA02000021">
    <property type="protein sequence ID" value="KAB8180585.1"/>
    <property type="molecule type" value="Genomic_DNA"/>
</dbReference>